<dbReference type="Pfam" id="PF00335">
    <property type="entry name" value="Tetraspanin"/>
    <property type="match status" value="1"/>
</dbReference>
<evidence type="ECO:0000256" key="3">
    <source>
        <dbReference type="ARBA" id="ARBA00022989"/>
    </source>
</evidence>
<accession>A0A8J2KZ71</accession>
<evidence type="ECO:0000256" key="4">
    <source>
        <dbReference type="ARBA" id="ARBA00023136"/>
    </source>
</evidence>
<evidence type="ECO:0000256" key="2">
    <source>
        <dbReference type="ARBA" id="ARBA00022692"/>
    </source>
</evidence>
<dbReference type="Proteomes" id="UP000708208">
    <property type="component" value="Unassembled WGS sequence"/>
</dbReference>
<comment type="subcellular location">
    <subcellularLocation>
        <location evidence="1">Membrane</location>
        <topology evidence="1">Multi-pass membrane protein</topology>
    </subcellularLocation>
</comment>
<dbReference type="AlphaFoldDB" id="A0A8J2KZ71"/>
<keyword evidence="4 5" id="KW-0472">Membrane</keyword>
<feature type="transmembrane region" description="Helical" evidence="5">
    <location>
        <begin position="325"/>
        <end position="345"/>
    </location>
</feature>
<dbReference type="InterPro" id="IPR018499">
    <property type="entry name" value="Tetraspanin/Peripherin"/>
</dbReference>
<feature type="transmembrane region" description="Helical" evidence="5">
    <location>
        <begin position="67"/>
        <end position="90"/>
    </location>
</feature>
<gene>
    <name evidence="6" type="ORF">AFUS01_LOCUS33722</name>
</gene>
<comment type="caution">
    <text evidence="6">The sequence shown here is derived from an EMBL/GenBank/DDBJ whole genome shotgun (WGS) entry which is preliminary data.</text>
</comment>
<evidence type="ECO:0000313" key="6">
    <source>
        <dbReference type="EMBL" id="CAG7823508.1"/>
    </source>
</evidence>
<dbReference type="OrthoDB" id="9972904at2759"/>
<dbReference type="EMBL" id="CAJVCH010529758">
    <property type="protein sequence ID" value="CAG7823508.1"/>
    <property type="molecule type" value="Genomic_DNA"/>
</dbReference>
<feature type="transmembrane region" description="Helical" evidence="5">
    <location>
        <begin position="145"/>
        <end position="169"/>
    </location>
</feature>
<keyword evidence="7" id="KW-1185">Reference proteome</keyword>
<reference evidence="6" key="1">
    <citation type="submission" date="2021-06" db="EMBL/GenBank/DDBJ databases">
        <authorList>
            <person name="Hodson N. C."/>
            <person name="Mongue J. A."/>
            <person name="Jaron S. K."/>
        </authorList>
    </citation>
    <scope>NUCLEOTIDE SEQUENCE</scope>
</reference>
<protein>
    <submittedName>
        <fullName evidence="6">Uncharacterized protein</fullName>
    </submittedName>
</protein>
<feature type="transmembrane region" description="Helical" evidence="5">
    <location>
        <begin position="111"/>
        <end position="139"/>
    </location>
</feature>
<proteinExistence type="predicted"/>
<name>A0A8J2KZ71_9HEXA</name>
<keyword evidence="3 5" id="KW-1133">Transmembrane helix</keyword>
<evidence type="ECO:0000313" key="7">
    <source>
        <dbReference type="Proteomes" id="UP000708208"/>
    </source>
</evidence>
<dbReference type="GO" id="GO:0016020">
    <property type="term" value="C:membrane"/>
    <property type="evidence" value="ECO:0007669"/>
    <property type="project" value="UniProtKB-SubCell"/>
</dbReference>
<evidence type="ECO:0000256" key="5">
    <source>
        <dbReference type="SAM" id="Phobius"/>
    </source>
</evidence>
<organism evidence="6 7">
    <name type="scientific">Allacma fusca</name>
    <dbReference type="NCBI Taxonomy" id="39272"/>
    <lineage>
        <taxon>Eukaryota</taxon>
        <taxon>Metazoa</taxon>
        <taxon>Ecdysozoa</taxon>
        <taxon>Arthropoda</taxon>
        <taxon>Hexapoda</taxon>
        <taxon>Collembola</taxon>
        <taxon>Symphypleona</taxon>
        <taxon>Sminthuridae</taxon>
        <taxon>Allacma</taxon>
    </lineage>
</organism>
<sequence>MFIFASNYFKNNPGILLKSDTIQPFLESVSSISRIQVDNVMTILERWSSCLNYFVNPHPDKISWPEVFFYIINILYLVIASYYILVAYAEAAWQTSMDLLQTNFKMMGDNVGLYFVSVFHHIIALILLVLLIVGIYAAYKGLEKILQGYCVLMLLTILLELYFAFSISVRADNCMMNIRKLTTVLRGHVKNVYRHEQYQGFLDKSLDPVTGEFISQPLWRRYYCSEFLMASIQRSFGCCGFDSYFDYLDPTKAPSLHDPINRNGTFKFKIPQSCCTPKYALNIHCSSELSNTSGEPMSKYIYVQGCTSRITQLCNDMIHSSSRGAFFICFVHFFLFVLSIPLVIIQIKTFHFIASDIPIHFRETKFNNLMLDHTHPRKLDDYEDKAHSFTHDFHRDSDFVLSDEMRQFVHDMKRQHGIETDVDLHRNVLITTRVGPKGKGSLEEMPAFAMTREDKRKFKQHEGRFNYFLNKQLLNYAAAVLNSDPYNADANSLQDMKQAEMLAKMNIFYKDVIKDQKAKLAK</sequence>
<evidence type="ECO:0000256" key="1">
    <source>
        <dbReference type="ARBA" id="ARBA00004141"/>
    </source>
</evidence>
<keyword evidence="2 5" id="KW-0812">Transmembrane</keyword>